<evidence type="ECO:0000313" key="7">
    <source>
        <dbReference type="Proteomes" id="UP000216101"/>
    </source>
</evidence>
<dbReference type="AlphaFoldDB" id="A0A266PZY1"/>
<reference evidence="7" key="2">
    <citation type="submission" date="2017-05" db="EMBL/GenBank/DDBJ databases">
        <authorList>
            <person name="Barney B.M."/>
        </authorList>
    </citation>
    <scope>NUCLEOTIDE SEQUENCE [LARGE SCALE GENOMIC DNA]</scope>
    <source>
        <strain evidence="7">PSBB022</strain>
    </source>
</reference>
<dbReference type="EMBL" id="NHNI01000002">
    <property type="protein sequence ID" value="OZY85132.1"/>
    <property type="molecule type" value="Genomic_DNA"/>
</dbReference>
<evidence type="ECO:0000256" key="1">
    <source>
        <dbReference type="ARBA" id="ARBA00006821"/>
    </source>
</evidence>
<sequence>MVNHGKTKVVFLWHMHQPDYRDIMTGEYYFPWTYLHAIKDYVDMAAHIEAQPAAKAVVNFAPILLEQLDDYAQQIAAHLSRGEKIKDAVLASLVDPVLPAPGTMAFTDLARKYLRANRERMIERFPVFKELADVVGTFDEKPFISRYLNEQFLVDLCVWYHISWLAEIPRRTDPRIQKLQSKERNYSLADRRELLGIIGELMASIGPRYRTLAESGQIELCMSPYAHPIVPLLIDLNSAKQAMPDVSLPNADFYPDGRNRARWHLHEGIKVFEHYFGKRPRGCWASEGALSDDTLKLLEEEKFDWAATGDSVLHNSLRAPENLAVANDINATHQSLHRAYHFHNTNINTFFRDDGLSDLIGFKYATWHSDDAVGDLLNHMVNIARHGKDNKNTVISVIMDGENAWEYFPENAYHFLHTLYERLSNHPELELTTYSDLLDKQQPAAVAVPHLVAGSWVYGTFSTWIGDKDKNRGWDMLCDAKQQVDAALSKRSFTAAELAQIEKQLALCEGSDWFWWFGDYNPAQSVSDFEYLYRRHLINLYALIDQPAPAYLHQVISVGGGDPATGGVMRQGHAN</sequence>
<dbReference type="InterPro" id="IPR004300">
    <property type="entry name" value="Glyco_hydro_57_N"/>
</dbReference>
<dbReference type="Proteomes" id="UP000216101">
    <property type="component" value="Unassembled WGS sequence"/>
</dbReference>
<keyword evidence="5" id="KW-0378">Hydrolase</keyword>
<gene>
    <name evidence="6" type="ORF">CBP51_18540</name>
    <name evidence="5" type="ORF">CBP51_20475</name>
</gene>
<dbReference type="InterPro" id="IPR011330">
    <property type="entry name" value="Glyco_hydro/deAcase_b/a-brl"/>
</dbReference>
<dbReference type="CDD" id="cd10796">
    <property type="entry name" value="GH57N_APU"/>
    <property type="match status" value="1"/>
</dbReference>
<name>A0A266PZY1_9GAMM</name>
<dbReference type="PANTHER" id="PTHR36306:SF1">
    <property type="entry name" value="ALPHA-AMYLASE-RELATED"/>
    <property type="match status" value="1"/>
</dbReference>
<reference evidence="5" key="1">
    <citation type="submission" date="2017-05" db="EMBL/GenBank/DDBJ databases">
        <authorList>
            <person name="Song R."/>
            <person name="Chenine A.L."/>
            <person name="Ruprecht R.M."/>
        </authorList>
    </citation>
    <scope>NUCLEOTIDE SEQUENCE [LARGE SCALE GENOMIC DNA]</scope>
    <source>
        <strain evidence="5">PSBB022</strain>
    </source>
</reference>
<dbReference type="GO" id="GO:0016787">
    <property type="term" value="F:hydrolase activity"/>
    <property type="evidence" value="ECO:0007669"/>
    <property type="project" value="UniProtKB-KW"/>
</dbReference>
<dbReference type="RefSeq" id="WP_094986043.1">
    <property type="nucleotide sequence ID" value="NZ_NHNI01000002.1"/>
</dbReference>
<dbReference type="EMBL" id="NHNI01000005">
    <property type="protein sequence ID" value="OZY83165.1"/>
    <property type="molecule type" value="Genomic_DNA"/>
</dbReference>
<dbReference type="InterPro" id="IPR052046">
    <property type="entry name" value="GH57_Enzymes"/>
</dbReference>
<accession>A0A266PZY1</accession>
<dbReference type="STRING" id="1209072.GCA_000766945_00741"/>
<evidence type="ECO:0000259" key="4">
    <source>
        <dbReference type="Pfam" id="PF03065"/>
    </source>
</evidence>
<dbReference type="PANTHER" id="PTHR36306">
    <property type="entry name" value="ALPHA-AMYLASE-RELATED-RELATED"/>
    <property type="match status" value="1"/>
</dbReference>
<evidence type="ECO:0000256" key="2">
    <source>
        <dbReference type="ARBA" id="ARBA00023277"/>
    </source>
</evidence>
<comment type="similarity">
    <text evidence="1 3">Belongs to the glycosyl hydrolase 57 family.</text>
</comment>
<keyword evidence="2 3" id="KW-0119">Carbohydrate metabolism</keyword>
<dbReference type="GO" id="GO:0005975">
    <property type="term" value="P:carbohydrate metabolic process"/>
    <property type="evidence" value="ECO:0007669"/>
    <property type="project" value="InterPro"/>
</dbReference>
<organism evidence="5 7">
    <name type="scientific">Cellvibrio mixtus</name>
    <dbReference type="NCBI Taxonomy" id="39650"/>
    <lineage>
        <taxon>Bacteria</taxon>
        <taxon>Pseudomonadati</taxon>
        <taxon>Pseudomonadota</taxon>
        <taxon>Gammaproteobacteria</taxon>
        <taxon>Cellvibrionales</taxon>
        <taxon>Cellvibrionaceae</taxon>
        <taxon>Cellvibrio</taxon>
    </lineage>
</organism>
<dbReference type="InterPro" id="IPR027291">
    <property type="entry name" value="Glyco_hydro_38_N_sf"/>
</dbReference>
<dbReference type="Pfam" id="PF03065">
    <property type="entry name" value="Glyco_hydro_57"/>
    <property type="match status" value="1"/>
</dbReference>
<evidence type="ECO:0000313" key="6">
    <source>
        <dbReference type="EMBL" id="OZY85132.1"/>
    </source>
</evidence>
<proteinExistence type="inferred from homology"/>
<evidence type="ECO:0000256" key="3">
    <source>
        <dbReference type="RuleBase" id="RU361196"/>
    </source>
</evidence>
<comment type="caution">
    <text evidence="5">The sequence shown here is derived from an EMBL/GenBank/DDBJ whole genome shotgun (WGS) entry which is preliminary data.</text>
</comment>
<dbReference type="SUPFAM" id="SSF88713">
    <property type="entry name" value="Glycoside hydrolase/deacetylase"/>
    <property type="match status" value="1"/>
</dbReference>
<evidence type="ECO:0000313" key="5">
    <source>
        <dbReference type="EMBL" id="OZY83165.1"/>
    </source>
</evidence>
<feature type="domain" description="Glycoside hydrolase family 57 N-terminal" evidence="4">
    <location>
        <begin position="10"/>
        <end position="445"/>
    </location>
</feature>
<dbReference type="Gene3D" id="3.20.110.10">
    <property type="entry name" value="Glycoside hydrolase 38, N terminal domain"/>
    <property type="match status" value="1"/>
</dbReference>
<protein>
    <submittedName>
        <fullName evidence="5">Glycoside hydrolase</fullName>
    </submittedName>
</protein>
<keyword evidence="7" id="KW-1185">Reference proteome</keyword>